<protein>
    <recommendedName>
        <fullName evidence="3">SIR2-like domain-containing protein</fullName>
    </recommendedName>
</protein>
<evidence type="ECO:0008006" key="3">
    <source>
        <dbReference type="Google" id="ProtNLM"/>
    </source>
</evidence>
<evidence type="ECO:0000313" key="1">
    <source>
        <dbReference type="EMBL" id="MDQ8205922.1"/>
    </source>
</evidence>
<dbReference type="EMBL" id="JARXHW010000001">
    <property type="protein sequence ID" value="MDQ8205922.1"/>
    <property type="molecule type" value="Genomic_DNA"/>
</dbReference>
<reference evidence="1 2" key="1">
    <citation type="submission" date="2023-04" db="EMBL/GenBank/DDBJ databases">
        <title>A novel bacteria isolated from coastal sediment.</title>
        <authorList>
            <person name="Liu X.-J."/>
            <person name="Du Z.-J."/>
        </authorList>
    </citation>
    <scope>NUCLEOTIDE SEQUENCE [LARGE SCALE GENOMIC DNA]</scope>
    <source>
        <strain evidence="1 2">SDUM461003</strain>
    </source>
</reference>
<keyword evidence="2" id="KW-1185">Reference proteome</keyword>
<dbReference type="Proteomes" id="UP001225316">
    <property type="component" value="Unassembled WGS sequence"/>
</dbReference>
<name>A0ABU1AQM2_9BACT</name>
<sequence>MKGIKYDGITPEQLLKEGSGVTKRLIKNTNTQRVLFVLGSGVSSRICPDVQELTRTVLNPNPKWFGYDQDKEFRAIVDFLKALEEHARPTTGACTYEDLFSMCDQLAKFELGIIPDPALRLFRDKIYEESKSQWAFYAQEDKSYLQKLPLAAISQKAQHAIHTVIRRALISKNDPGNQLNLIAEVIHKLGPGNVDILTLNHDCLVEALLDRQGIKWTDGFDSRISQDGDVINFDAQAFEHRSRVRIVKMHGGCDWHYAGTSIENFRWVKNPTESEIDLCSDAHGDQFRSIVERAPTLTGTTTKASAYTEGVHAELYIEAKKLLTEHDRIICSGYGWNDYGFNTMLAEWGKRQLWHEKTRRHPQLLLLHTESKLGEFKHPKNHKHLRRNLWFWPLSWEEDLSLIWNESYLDWFRCHKKWLSCTRFSEIEDLFSDQ</sequence>
<comment type="caution">
    <text evidence="1">The sequence shown here is derived from an EMBL/GenBank/DDBJ whole genome shotgun (WGS) entry which is preliminary data.</text>
</comment>
<dbReference type="RefSeq" id="WP_308947884.1">
    <property type="nucleotide sequence ID" value="NZ_JARXHW010000001.1"/>
</dbReference>
<organism evidence="1 2">
    <name type="scientific">Thalassobacterium maritimum</name>
    <dbReference type="NCBI Taxonomy" id="3041265"/>
    <lineage>
        <taxon>Bacteria</taxon>
        <taxon>Pseudomonadati</taxon>
        <taxon>Verrucomicrobiota</taxon>
        <taxon>Opitutia</taxon>
        <taxon>Puniceicoccales</taxon>
        <taxon>Coraliomargaritaceae</taxon>
        <taxon>Thalassobacterium</taxon>
    </lineage>
</organism>
<proteinExistence type="predicted"/>
<gene>
    <name evidence="1" type="ORF">QEH52_00240</name>
</gene>
<accession>A0ABU1AQM2</accession>
<evidence type="ECO:0000313" key="2">
    <source>
        <dbReference type="Proteomes" id="UP001225316"/>
    </source>
</evidence>